<dbReference type="Gene3D" id="1.10.30.50">
    <property type="match status" value="1"/>
</dbReference>
<dbReference type="SMART" id="SM00507">
    <property type="entry name" value="HNHc"/>
    <property type="match status" value="1"/>
</dbReference>
<evidence type="ECO:0000313" key="2">
    <source>
        <dbReference type="EMBL" id="GAF89628.1"/>
    </source>
</evidence>
<dbReference type="AlphaFoldDB" id="X0T814"/>
<proteinExistence type="predicted"/>
<reference evidence="2" key="1">
    <citation type="journal article" date="2014" name="Front. Microbiol.">
        <title>High frequency of phylogenetically diverse reductive dehalogenase-homologous genes in deep subseafloor sedimentary metagenomes.</title>
        <authorList>
            <person name="Kawai M."/>
            <person name="Futagami T."/>
            <person name="Toyoda A."/>
            <person name="Takaki Y."/>
            <person name="Nishi S."/>
            <person name="Hori S."/>
            <person name="Arai W."/>
            <person name="Tsubouchi T."/>
            <person name="Morono Y."/>
            <person name="Uchiyama I."/>
            <person name="Ito T."/>
            <person name="Fujiyama A."/>
            <person name="Inagaki F."/>
            <person name="Takami H."/>
        </authorList>
    </citation>
    <scope>NUCLEOTIDE SEQUENCE</scope>
    <source>
        <strain evidence="2">Expedition CK06-06</strain>
    </source>
</reference>
<evidence type="ECO:0000259" key="1">
    <source>
        <dbReference type="SMART" id="SM00507"/>
    </source>
</evidence>
<accession>X0T814</accession>
<gene>
    <name evidence="2" type="ORF">S01H1_25433</name>
</gene>
<protein>
    <recommendedName>
        <fullName evidence="1">HNH nuclease domain-containing protein</fullName>
    </recommendedName>
</protein>
<name>X0T814_9ZZZZ</name>
<dbReference type="InterPro" id="IPR003615">
    <property type="entry name" value="HNH_nuc"/>
</dbReference>
<organism evidence="2">
    <name type="scientific">marine sediment metagenome</name>
    <dbReference type="NCBI Taxonomy" id="412755"/>
    <lineage>
        <taxon>unclassified sequences</taxon>
        <taxon>metagenomes</taxon>
        <taxon>ecological metagenomes</taxon>
    </lineage>
</organism>
<feature type="non-terminal residue" evidence="2">
    <location>
        <position position="1"/>
    </location>
</feature>
<comment type="caution">
    <text evidence="2">The sequence shown here is derived from an EMBL/GenBank/DDBJ whole genome shotgun (WGS) entry which is preliminary data.</text>
</comment>
<feature type="domain" description="HNH nuclease" evidence="1">
    <location>
        <begin position="118"/>
        <end position="170"/>
    </location>
</feature>
<sequence>WAERVTVRRLEEGVERALLLRAGHSRAFARCQFDPERAQDPIPSEERQMCAPEIDTEATQRLAWRLPCEVAAFFCAVRETVRSRLGAERGHFLTDGEVFDAMLDCALLTWTLRDPRARRPDPVVERDGYRCAVPGCTSRRNLHDHHLRFRSAGGSDAPGNRVALCAFHHQRCLHVGFMRIRGRAPDGLVFELGLRPGAPPLVRYRSGDIEAPRTEDSPLACPRRAA</sequence>
<dbReference type="CDD" id="cd00085">
    <property type="entry name" value="HNHc"/>
    <property type="match status" value="1"/>
</dbReference>
<dbReference type="EMBL" id="BARS01015365">
    <property type="protein sequence ID" value="GAF89628.1"/>
    <property type="molecule type" value="Genomic_DNA"/>
</dbReference>